<dbReference type="InterPro" id="IPR006201">
    <property type="entry name" value="Neur_channel"/>
</dbReference>
<evidence type="ECO:0000256" key="1">
    <source>
        <dbReference type="ARBA" id="ARBA00004141"/>
    </source>
</evidence>
<dbReference type="InterPro" id="IPR036734">
    <property type="entry name" value="Neur_chan_lig-bd_sf"/>
</dbReference>
<evidence type="ECO:0000256" key="3">
    <source>
        <dbReference type="ARBA" id="ARBA00022989"/>
    </source>
</evidence>
<reference evidence="7" key="1">
    <citation type="submission" date="2023-06" db="EMBL/GenBank/DDBJ databases">
        <authorList>
            <person name="Delattre M."/>
        </authorList>
    </citation>
    <scope>NUCLEOTIDE SEQUENCE</scope>
    <source>
        <strain evidence="7">AF72</strain>
    </source>
</reference>
<comment type="subcellular location">
    <subcellularLocation>
        <location evidence="1">Membrane</location>
        <topology evidence="1">Multi-pass membrane protein</topology>
    </subcellularLocation>
</comment>
<sequence>MTPENQRQVRLWSNGTIVYYFSTSVRAACQMDIRLFPFDTQTCSFGFSPLTYDFELVTSSSQFSEDFYLSSETGNGEWIVHNLSLVAEVYTGPTFDYEWLSIGLTSMMSMTLLLDMMSKEIPKTAAFPLLGFYVIISIAIIALGCAVVVIVSSPADKDTKK</sequence>
<dbReference type="AlphaFoldDB" id="A0AA36GGQ2"/>
<dbReference type="Gene3D" id="2.70.170.10">
    <property type="entry name" value="Neurotransmitter-gated ion-channel ligand-binding domain"/>
    <property type="match status" value="1"/>
</dbReference>
<dbReference type="SUPFAM" id="SSF90112">
    <property type="entry name" value="Neurotransmitter-gated ion-channel transmembrane pore"/>
    <property type="match status" value="1"/>
</dbReference>
<feature type="transmembrane region" description="Helical" evidence="5">
    <location>
        <begin position="129"/>
        <end position="151"/>
    </location>
</feature>
<dbReference type="SUPFAM" id="SSF63712">
    <property type="entry name" value="Nicotinic receptor ligand binding domain-like"/>
    <property type="match status" value="1"/>
</dbReference>
<evidence type="ECO:0000313" key="8">
    <source>
        <dbReference type="Proteomes" id="UP001177023"/>
    </source>
</evidence>
<accession>A0AA36GGQ2</accession>
<proteinExistence type="predicted"/>
<feature type="non-terminal residue" evidence="7">
    <location>
        <position position="1"/>
    </location>
</feature>
<dbReference type="Pfam" id="PF02931">
    <property type="entry name" value="Neur_chan_LBD"/>
    <property type="match status" value="1"/>
</dbReference>
<dbReference type="InterPro" id="IPR006202">
    <property type="entry name" value="Neur_chan_lig-bd"/>
</dbReference>
<evidence type="ECO:0000313" key="7">
    <source>
        <dbReference type="EMBL" id="CAJ0587585.1"/>
    </source>
</evidence>
<protein>
    <recommendedName>
        <fullName evidence="6">Neurotransmitter-gated ion-channel ligand-binding domain-containing protein</fullName>
    </recommendedName>
</protein>
<evidence type="ECO:0000256" key="5">
    <source>
        <dbReference type="SAM" id="Phobius"/>
    </source>
</evidence>
<evidence type="ECO:0000256" key="2">
    <source>
        <dbReference type="ARBA" id="ARBA00022692"/>
    </source>
</evidence>
<keyword evidence="4 5" id="KW-0472">Membrane</keyword>
<gene>
    <name evidence="7" type="ORF">MSPICULIGERA_LOCUS25544</name>
</gene>
<comment type="caution">
    <text evidence="7">The sequence shown here is derived from an EMBL/GenBank/DDBJ whole genome shotgun (WGS) entry which is preliminary data.</text>
</comment>
<name>A0AA36GGQ2_9BILA</name>
<dbReference type="InterPro" id="IPR036719">
    <property type="entry name" value="Neuro-gated_channel_TM_sf"/>
</dbReference>
<dbReference type="EMBL" id="CATQJA010002710">
    <property type="protein sequence ID" value="CAJ0587585.1"/>
    <property type="molecule type" value="Genomic_DNA"/>
</dbReference>
<dbReference type="GO" id="GO:0005230">
    <property type="term" value="F:extracellular ligand-gated monoatomic ion channel activity"/>
    <property type="evidence" value="ECO:0007669"/>
    <property type="project" value="InterPro"/>
</dbReference>
<dbReference type="Proteomes" id="UP001177023">
    <property type="component" value="Unassembled WGS sequence"/>
</dbReference>
<dbReference type="PROSITE" id="PS00236">
    <property type="entry name" value="NEUROTR_ION_CHANNEL"/>
    <property type="match status" value="1"/>
</dbReference>
<keyword evidence="2 5" id="KW-0812">Transmembrane</keyword>
<feature type="domain" description="Neurotransmitter-gated ion-channel ligand-binding" evidence="6">
    <location>
        <begin position="4"/>
        <end position="90"/>
    </location>
</feature>
<dbReference type="InterPro" id="IPR018000">
    <property type="entry name" value="Neurotransmitter_ion_chnl_CS"/>
</dbReference>
<feature type="transmembrane region" description="Helical" evidence="5">
    <location>
        <begin position="99"/>
        <end position="117"/>
    </location>
</feature>
<evidence type="ECO:0000256" key="4">
    <source>
        <dbReference type="ARBA" id="ARBA00023136"/>
    </source>
</evidence>
<dbReference type="GO" id="GO:0016020">
    <property type="term" value="C:membrane"/>
    <property type="evidence" value="ECO:0007669"/>
    <property type="project" value="UniProtKB-SubCell"/>
</dbReference>
<organism evidence="7 8">
    <name type="scientific">Mesorhabditis spiculigera</name>
    <dbReference type="NCBI Taxonomy" id="96644"/>
    <lineage>
        <taxon>Eukaryota</taxon>
        <taxon>Metazoa</taxon>
        <taxon>Ecdysozoa</taxon>
        <taxon>Nematoda</taxon>
        <taxon>Chromadorea</taxon>
        <taxon>Rhabditida</taxon>
        <taxon>Rhabditina</taxon>
        <taxon>Rhabditomorpha</taxon>
        <taxon>Rhabditoidea</taxon>
        <taxon>Rhabditidae</taxon>
        <taxon>Mesorhabditinae</taxon>
        <taxon>Mesorhabditis</taxon>
    </lineage>
</organism>
<evidence type="ECO:0000259" key="6">
    <source>
        <dbReference type="Pfam" id="PF02931"/>
    </source>
</evidence>
<keyword evidence="3 5" id="KW-1133">Transmembrane helix</keyword>
<dbReference type="PANTHER" id="PTHR18945">
    <property type="entry name" value="NEUROTRANSMITTER GATED ION CHANNEL"/>
    <property type="match status" value="1"/>
</dbReference>
<dbReference type="GO" id="GO:0004888">
    <property type="term" value="F:transmembrane signaling receptor activity"/>
    <property type="evidence" value="ECO:0007669"/>
    <property type="project" value="InterPro"/>
</dbReference>
<keyword evidence="8" id="KW-1185">Reference proteome</keyword>